<dbReference type="EMBL" id="CP032229">
    <property type="protein sequence ID" value="QBJ90746.1"/>
    <property type="molecule type" value="Genomic_DNA"/>
</dbReference>
<sequence length="368" mass="39110">MSMTDAGVTAITLTEAELGRWVTHAPTRGLLAGPGLPPDTGPLTFAPLRAHGLRRLADATEGPCRLADELRDRLVIGELLNPAGMERESILLDGATGELTTAYLAAPTGARPFAPSLTTVLRFAAVTEELAGLRGRFASLVGQYGPAVAGEASRRLLTLFEAGTDGAVPAYWKAAALIRPLALVPSPGSAGLALEMPGRLLDAEFGHGRVARFEETDFPPTLTHEPTRRFLRETGLPEEVVDTELLLATLTEYYADDSEPDHLIRLGALTPDTTLVLDGRTGAILTHSGTTLHPLNTDASTLAYTLWLLHHHRTIDTHLSGELTTLAYDQLAATMLDTLAVLDPTGASAGGPWHYWTELLRGEAGGGL</sequence>
<dbReference type="RefSeq" id="WP_031182626.1">
    <property type="nucleotide sequence ID" value="NZ_CP032229.1"/>
</dbReference>
<evidence type="ECO:0000313" key="1">
    <source>
        <dbReference type="EMBL" id="QBJ90746.1"/>
    </source>
</evidence>
<evidence type="ECO:0000313" key="2">
    <source>
        <dbReference type="Proteomes" id="UP000292547"/>
    </source>
</evidence>
<dbReference type="OrthoDB" id="4323058at2"/>
<dbReference type="Pfam" id="PF14435">
    <property type="entry name" value="SUKH-4"/>
    <property type="match status" value="2"/>
</dbReference>
<dbReference type="InterPro" id="IPR025851">
    <property type="entry name" value="SUKH-4"/>
</dbReference>
<gene>
    <name evidence="1" type="ORF">D0Z67_10820</name>
</gene>
<protein>
    <recommendedName>
        <fullName evidence="3">SUKH-4 family immunity protein</fullName>
    </recommendedName>
</protein>
<evidence type="ECO:0008006" key="3">
    <source>
        <dbReference type="Google" id="ProtNLM"/>
    </source>
</evidence>
<dbReference type="KEGG" id="sseo:D0Z67_10820"/>
<reference evidence="1 2" key="1">
    <citation type="submission" date="2018-08" db="EMBL/GenBank/DDBJ databases">
        <title>The complete genome sequence of Streptomyces seoulensis, a pioneer strain for nickel superoxide dismutase discovery.</title>
        <authorList>
            <person name="Shin J."/>
            <person name="Lee J.-S."/>
            <person name="Lee E.-J."/>
            <person name="Youn H.-D."/>
        </authorList>
    </citation>
    <scope>NUCLEOTIDE SEQUENCE [LARGE SCALE GENOMIC DNA]</scope>
    <source>
        <strain evidence="1 2">KCTC 9819</strain>
    </source>
</reference>
<accession>A0A4V0ZZD9</accession>
<name>A0A4V0ZZD9_STRSO</name>
<proteinExistence type="predicted"/>
<keyword evidence="2" id="KW-1185">Reference proteome</keyword>
<dbReference type="GeneID" id="300099423"/>
<dbReference type="AlphaFoldDB" id="A0A4V0ZZD9"/>
<dbReference type="Proteomes" id="UP000292547">
    <property type="component" value="Chromosome"/>
</dbReference>
<organism evidence="1 2">
    <name type="scientific">Streptomyces seoulensis</name>
    <dbReference type="NCBI Taxonomy" id="73044"/>
    <lineage>
        <taxon>Bacteria</taxon>
        <taxon>Bacillati</taxon>
        <taxon>Actinomycetota</taxon>
        <taxon>Actinomycetes</taxon>
        <taxon>Kitasatosporales</taxon>
        <taxon>Streptomycetaceae</taxon>
        <taxon>Streptomyces</taxon>
    </lineage>
</organism>
<dbReference type="STRING" id="73044.GCA_000725795_04490"/>